<dbReference type="EMBL" id="ADBV01001975">
    <property type="protein sequence ID" value="EJW83821.1"/>
    <property type="molecule type" value="Genomic_DNA"/>
</dbReference>
<comment type="caution">
    <text evidence="2">The sequence shown here is derived from an EMBL/GenBank/DDBJ whole genome shotgun (WGS) entry which is preliminary data.</text>
</comment>
<sequence length="56" mass="6484">NEFNWYSSGKYKTGSACQISKDNGCEVWEEKKQRKNCGTDSTQSTGSFHRYHHHLS</sequence>
<gene>
    <name evidence="2" type="ORF">WUBG_05268</name>
</gene>
<evidence type="ECO:0000256" key="1">
    <source>
        <dbReference type="SAM" id="MobiDB-lite"/>
    </source>
</evidence>
<feature type="region of interest" description="Disordered" evidence="1">
    <location>
        <begin position="35"/>
        <end position="56"/>
    </location>
</feature>
<feature type="compositionally biased region" description="Polar residues" evidence="1">
    <location>
        <begin position="36"/>
        <end position="47"/>
    </location>
</feature>
<name>J9EMS3_WUCBA</name>
<dbReference type="AlphaFoldDB" id="J9EMS3"/>
<feature type="non-terminal residue" evidence="2">
    <location>
        <position position="1"/>
    </location>
</feature>
<protein>
    <submittedName>
        <fullName evidence="2">Uncharacterized protein</fullName>
    </submittedName>
</protein>
<evidence type="ECO:0000313" key="2">
    <source>
        <dbReference type="EMBL" id="EJW83821.1"/>
    </source>
</evidence>
<evidence type="ECO:0000313" key="3">
    <source>
        <dbReference type="Proteomes" id="UP000004810"/>
    </source>
</evidence>
<reference evidence="3" key="1">
    <citation type="submission" date="2012-08" db="EMBL/GenBank/DDBJ databases">
        <title>The Genome Sequence of Wuchereria bancrofti.</title>
        <authorList>
            <person name="Nutman T.B."/>
            <person name="Fink D.L."/>
            <person name="Russ C."/>
            <person name="Young S."/>
            <person name="Zeng Q."/>
            <person name="Koehrsen M."/>
            <person name="Alvarado L."/>
            <person name="Berlin A."/>
            <person name="Chapman S.B."/>
            <person name="Chen Z."/>
            <person name="Freedman E."/>
            <person name="Gellesch M."/>
            <person name="Goldberg J."/>
            <person name="Griggs A."/>
            <person name="Gujja S."/>
            <person name="Heilman E.R."/>
            <person name="Heiman D."/>
            <person name="Hepburn T."/>
            <person name="Howarth C."/>
            <person name="Jen D."/>
            <person name="Larson L."/>
            <person name="Lewis B."/>
            <person name="Mehta T."/>
            <person name="Park D."/>
            <person name="Pearson M."/>
            <person name="Roberts A."/>
            <person name="Saif S."/>
            <person name="Shea T."/>
            <person name="Shenoy N."/>
            <person name="Sisk P."/>
            <person name="Stolte C."/>
            <person name="Sykes S."/>
            <person name="Walk T."/>
            <person name="White J."/>
            <person name="Yandava C."/>
            <person name="Haas B."/>
            <person name="Henn M.R."/>
            <person name="Nusbaum C."/>
            <person name="Birren B."/>
        </authorList>
    </citation>
    <scope>NUCLEOTIDE SEQUENCE [LARGE SCALE GENOMIC DNA]</scope>
    <source>
        <strain evidence="3">NA</strain>
    </source>
</reference>
<accession>J9EMS3</accession>
<proteinExistence type="predicted"/>
<dbReference type="Proteomes" id="UP000004810">
    <property type="component" value="Unassembled WGS sequence"/>
</dbReference>
<organism evidence="2 3">
    <name type="scientific">Wuchereria bancrofti</name>
    <dbReference type="NCBI Taxonomy" id="6293"/>
    <lineage>
        <taxon>Eukaryota</taxon>
        <taxon>Metazoa</taxon>
        <taxon>Ecdysozoa</taxon>
        <taxon>Nematoda</taxon>
        <taxon>Chromadorea</taxon>
        <taxon>Rhabditida</taxon>
        <taxon>Spirurina</taxon>
        <taxon>Spiruromorpha</taxon>
        <taxon>Filarioidea</taxon>
        <taxon>Onchocercidae</taxon>
        <taxon>Wuchereria</taxon>
    </lineage>
</organism>